<evidence type="ECO:0000256" key="1">
    <source>
        <dbReference type="ARBA" id="ARBA00022801"/>
    </source>
</evidence>
<evidence type="ECO:0000259" key="2">
    <source>
        <dbReference type="Pfam" id="PF00149"/>
    </source>
</evidence>
<dbReference type="Gene3D" id="3.60.21.10">
    <property type="match status" value="1"/>
</dbReference>
<evidence type="ECO:0000313" key="3">
    <source>
        <dbReference type="EMBL" id="EHI61837.1"/>
    </source>
</evidence>
<feature type="domain" description="Calcineurin-like phosphoesterase" evidence="2">
    <location>
        <begin position="1"/>
        <end position="186"/>
    </location>
</feature>
<dbReference type="HOGENOM" id="CLU_026621_0_0_9"/>
<comment type="caution">
    <text evidence="3">The sequence shown here is derived from an EMBL/GenBank/DDBJ whole genome shotgun (WGS) entry which is preliminary data.</text>
</comment>
<dbReference type="Proteomes" id="UP000005384">
    <property type="component" value="Unassembled WGS sequence"/>
</dbReference>
<keyword evidence="4" id="KW-1185">Reference proteome</keyword>
<dbReference type="AlphaFoldDB" id="G5I9U8"/>
<keyword evidence="1" id="KW-0378">Hydrolase</keyword>
<dbReference type="RefSeq" id="WP_006778270.1">
    <property type="nucleotide sequence ID" value="NZ_CP040506.1"/>
</dbReference>
<evidence type="ECO:0000313" key="4">
    <source>
        <dbReference type="Proteomes" id="UP000005384"/>
    </source>
</evidence>
<dbReference type="EMBL" id="ADLN01000001">
    <property type="protein sequence ID" value="EHI61837.1"/>
    <property type="molecule type" value="Genomic_DNA"/>
</dbReference>
<proteinExistence type="predicted"/>
<protein>
    <recommendedName>
        <fullName evidence="2">Calcineurin-like phosphoesterase domain-containing protein</fullName>
    </recommendedName>
</protein>
<dbReference type="Pfam" id="PF00149">
    <property type="entry name" value="Metallophos"/>
    <property type="match status" value="1"/>
</dbReference>
<dbReference type="InterPro" id="IPR029052">
    <property type="entry name" value="Metallo-depent_PP-like"/>
</dbReference>
<gene>
    <name evidence="3" type="ORF">HMPREF9473_00288</name>
</gene>
<dbReference type="GO" id="GO:0016787">
    <property type="term" value="F:hydrolase activity"/>
    <property type="evidence" value="ECO:0007669"/>
    <property type="project" value="UniProtKB-KW"/>
</dbReference>
<sequence length="356" mass="40608">MKFLHTADIHWGMTPDSDSPWSRERYQAIKDTFTQIITKARDAEVNCLFISGDLFHRQPLARDLKEINYLFTTIPGVRIIIIAGNHDRIRTNSALLSFAWAPNVTFIMNEEMTSVYFEDINTEIHGFSYHTMDIKENWIEDIKAPEDGRIHILMVHGGDATHLPFDRKSLAEAGFSYVALGHIHKPEIIAEGRMAYPGSPEPLDKTETGPHGVLLGEINSATLKLESLNFVPLSKSQYIPLAINITPSTTNTELDLRISQEIEKRGRQNLYRFRVCGMRDPDLTFDFENLKTKYRVVEVLDETEPQYDFGALLAEHPGDMIGFYIQTLQKPEMSPVEKKALYYGISALLRTTDERS</sequence>
<dbReference type="InterPro" id="IPR050535">
    <property type="entry name" value="DNA_Repair-Maintenance_Comp"/>
</dbReference>
<dbReference type="SUPFAM" id="SSF56300">
    <property type="entry name" value="Metallo-dependent phosphatases"/>
    <property type="match status" value="1"/>
</dbReference>
<organism evidence="3 4">
    <name type="scientific">Hungatella hathewayi WAL-18680</name>
    <dbReference type="NCBI Taxonomy" id="742737"/>
    <lineage>
        <taxon>Bacteria</taxon>
        <taxon>Bacillati</taxon>
        <taxon>Bacillota</taxon>
        <taxon>Clostridia</taxon>
        <taxon>Lachnospirales</taxon>
        <taxon>Lachnospiraceae</taxon>
        <taxon>Hungatella</taxon>
    </lineage>
</organism>
<dbReference type="CDD" id="cd00840">
    <property type="entry name" value="MPP_Mre11_N"/>
    <property type="match status" value="1"/>
</dbReference>
<dbReference type="InterPro" id="IPR041796">
    <property type="entry name" value="Mre11_N"/>
</dbReference>
<dbReference type="PANTHER" id="PTHR30337">
    <property type="entry name" value="COMPONENT OF ATP-DEPENDENT DSDNA EXONUCLEASE"/>
    <property type="match status" value="1"/>
</dbReference>
<accession>G5I9U8</accession>
<dbReference type="PATRIC" id="fig|742737.3.peg.283"/>
<reference evidence="3 4" key="1">
    <citation type="submission" date="2011-08" db="EMBL/GenBank/DDBJ databases">
        <title>The Genome Sequence of Clostridium hathewayi WAL-18680.</title>
        <authorList>
            <consortium name="The Broad Institute Genome Sequencing Platform"/>
            <person name="Earl A."/>
            <person name="Ward D."/>
            <person name="Feldgarden M."/>
            <person name="Gevers D."/>
            <person name="Finegold S.M."/>
            <person name="Summanen P.H."/>
            <person name="Molitoris D.R."/>
            <person name="Song M."/>
            <person name="Daigneault M."/>
            <person name="Allen-Vercoe E."/>
            <person name="Young S.K."/>
            <person name="Zeng Q."/>
            <person name="Gargeya S."/>
            <person name="Fitzgerald M."/>
            <person name="Haas B."/>
            <person name="Abouelleil A."/>
            <person name="Alvarado L."/>
            <person name="Arachchi H.M."/>
            <person name="Berlin A."/>
            <person name="Brown A."/>
            <person name="Chapman S.B."/>
            <person name="Chen Z."/>
            <person name="Dunbar C."/>
            <person name="Freedman E."/>
            <person name="Gearin G."/>
            <person name="Gellesch M."/>
            <person name="Goldberg J."/>
            <person name="Griggs A."/>
            <person name="Gujja S."/>
            <person name="Heiman D."/>
            <person name="Howarth C."/>
            <person name="Larson L."/>
            <person name="Lui A."/>
            <person name="MacDonald P.J.P."/>
            <person name="Montmayeur A."/>
            <person name="Murphy C."/>
            <person name="Neiman D."/>
            <person name="Pearson M."/>
            <person name="Priest M."/>
            <person name="Roberts A."/>
            <person name="Saif S."/>
            <person name="Shea T."/>
            <person name="Shenoy N."/>
            <person name="Sisk P."/>
            <person name="Stolte C."/>
            <person name="Sykes S."/>
            <person name="Wortman J."/>
            <person name="Nusbaum C."/>
            <person name="Birren B."/>
        </authorList>
    </citation>
    <scope>NUCLEOTIDE SEQUENCE [LARGE SCALE GENOMIC DNA]</scope>
    <source>
        <strain evidence="3 4">WAL-18680</strain>
    </source>
</reference>
<dbReference type="InterPro" id="IPR004843">
    <property type="entry name" value="Calcineurin-like_PHP"/>
</dbReference>
<dbReference type="OrthoDB" id="9773856at2"/>
<name>G5I9U8_9FIRM</name>